<accession>A0A0E9R6D8</accession>
<dbReference type="AlphaFoldDB" id="A0A0E9R6D8"/>
<reference evidence="1" key="1">
    <citation type="submission" date="2014-11" db="EMBL/GenBank/DDBJ databases">
        <authorList>
            <person name="Amaro Gonzalez C."/>
        </authorList>
    </citation>
    <scope>NUCLEOTIDE SEQUENCE</scope>
</reference>
<protein>
    <submittedName>
        <fullName evidence="1">Uncharacterized protein</fullName>
    </submittedName>
</protein>
<dbReference type="EMBL" id="GBXM01083888">
    <property type="protein sequence ID" value="JAH24689.1"/>
    <property type="molecule type" value="Transcribed_RNA"/>
</dbReference>
<proteinExistence type="predicted"/>
<evidence type="ECO:0000313" key="1">
    <source>
        <dbReference type="EMBL" id="JAH24689.1"/>
    </source>
</evidence>
<sequence length="40" mass="4499">MSCSLRKIELQKVAFLKVLGPGYEVGSAHLSLMIHSWKQI</sequence>
<name>A0A0E9R6D8_ANGAN</name>
<organism evidence="1">
    <name type="scientific">Anguilla anguilla</name>
    <name type="common">European freshwater eel</name>
    <name type="synonym">Muraena anguilla</name>
    <dbReference type="NCBI Taxonomy" id="7936"/>
    <lineage>
        <taxon>Eukaryota</taxon>
        <taxon>Metazoa</taxon>
        <taxon>Chordata</taxon>
        <taxon>Craniata</taxon>
        <taxon>Vertebrata</taxon>
        <taxon>Euteleostomi</taxon>
        <taxon>Actinopterygii</taxon>
        <taxon>Neopterygii</taxon>
        <taxon>Teleostei</taxon>
        <taxon>Anguilliformes</taxon>
        <taxon>Anguillidae</taxon>
        <taxon>Anguilla</taxon>
    </lineage>
</organism>
<reference evidence="1" key="2">
    <citation type="journal article" date="2015" name="Fish Shellfish Immunol.">
        <title>Early steps in the European eel (Anguilla anguilla)-Vibrio vulnificus interaction in the gills: Role of the RtxA13 toxin.</title>
        <authorList>
            <person name="Callol A."/>
            <person name="Pajuelo D."/>
            <person name="Ebbesson L."/>
            <person name="Teles M."/>
            <person name="MacKenzie S."/>
            <person name="Amaro C."/>
        </authorList>
    </citation>
    <scope>NUCLEOTIDE SEQUENCE</scope>
</reference>